<dbReference type="Pfam" id="PF00001">
    <property type="entry name" value="7tm_1"/>
    <property type="match status" value="1"/>
</dbReference>
<evidence type="ECO:0000256" key="4">
    <source>
        <dbReference type="ARBA" id="ARBA00023136"/>
    </source>
</evidence>
<evidence type="ECO:0000313" key="8">
    <source>
        <dbReference type="Proteomes" id="UP001600064"/>
    </source>
</evidence>
<comment type="subcellular location">
    <subcellularLocation>
        <location evidence="1">Membrane</location>
        <topology evidence="1">Multi-pass membrane protein</topology>
    </subcellularLocation>
</comment>
<evidence type="ECO:0000256" key="3">
    <source>
        <dbReference type="ARBA" id="ARBA00022989"/>
    </source>
</evidence>
<gene>
    <name evidence="7" type="ORF">VTJ83DRAFT_4340</name>
</gene>
<evidence type="ECO:0000256" key="2">
    <source>
        <dbReference type="ARBA" id="ARBA00022692"/>
    </source>
</evidence>
<sequence>MADSSSNYLPLAPESDTLSPLPGVHRRGLIACAVLGSLSFVTSTTVFLYLTVKFVRWHLRTRKQARKDPAAPASQQVDLSLGLAQRLFVADEAAKPPTPPQKERPRLNQFLILIYNLLLADIHQAASFILNAVWVGRDALQVRTATCWVQAWLIQTGDVASSLFITAIAVHTYLAIVKNYTPPQWTVYTAVVALWLFNYLLLVLGVAITDNGKEHGGFFVRATAWCWINVRYEDLRLHLHYLWIFLALAITGGLYTLIWRSLSKRQAVAIKAQLPAANDSSININDRSSVDATTANNHSGSHSHDHNRTTSTSSTLGKPVDHRPTTASNAPETAAACQPQHPHVQGGHHKAFLLYPIIYIVCTAPLALGRIATMAGVDVPVSYFVTAGALITSNGWLDVLLWGVTRHRLIFSSDVDTEDTGLNTFTFMRTPHDRRWGNMVWVQGGAGSGKAGAKGGDKKNDGEGGTRMLGALGKRRVGWRELKLKGAGTPAAGSSREDGDGVGGRDGNEEANGKGGQGGSSSSGWGIQMDTVTTVVVEEASEVDRMTIPVRYHTPSASLGSNLLPVYDPDADSALDERMAAALDLELKAFT</sequence>
<evidence type="ECO:0008006" key="9">
    <source>
        <dbReference type="Google" id="ProtNLM"/>
    </source>
</evidence>
<feature type="compositionally biased region" description="Basic and acidic residues" evidence="5">
    <location>
        <begin position="455"/>
        <end position="464"/>
    </location>
</feature>
<dbReference type="PANTHER" id="PTHR23112:SF37">
    <property type="entry name" value="G PROTEIN-COUPLED RECEPTOR GPR1"/>
    <property type="match status" value="1"/>
</dbReference>
<evidence type="ECO:0000256" key="1">
    <source>
        <dbReference type="ARBA" id="ARBA00004141"/>
    </source>
</evidence>
<reference evidence="7 8" key="1">
    <citation type="journal article" date="2024" name="Commun. Biol.">
        <title>Comparative genomic analysis of thermophilic fungi reveals convergent evolutionary adaptations and gene losses.</title>
        <authorList>
            <person name="Steindorff A.S."/>
            <person name="Aguilar-Pontes M.V."/>
            <person name="Robinson A.J."/>
            <person name="Andreopoulos B."/>
            <person name="LaButti K."/>
            <person name="Kuo A."/>
            <person name="Mondo S."/>
            <person name="Riley R."/>
            <person name="Otillar R."/>
            <person name="Haridas S."/>
            <person name="Lipzen A."/>
            <person name="Grimwood J."/>
            <person name="Schmutz J."/>
            <person name="Clum A."/>
            <person name="Reid I.D."/>
            <person name="Moisan M.C."/>
            <person name="Butler G."/>
            <person name="Nguyen T.T.M."/>
            <person name="Dewar K."/>
            <person name="Conant G."/>
            <person name="Drula E."/>
            <person name="Henrissat B."/>
            <person name="Hansel C."/>
            <person name="Singer S."/>
            <person name="Hutchinson M.I."/>
            <person name="de Vries R.P."/>
            <person name="Natvig D.O."/>
            <person name="Powell A.J."/>
            <person name="Tsang A."/>
            <person name="Grigoriev I.V."/>
        </authorList>
    </citation>
    <scope>NUCLEOTIDE SEQUENCE [LARGE SCALE GENOMIC DNA]</scope>
    <source>
        <strain evidence="7 8">ATCC 22073</strain>
    </source>
</reference>
<dbReference type="EMBL" id="JAZGUE010000004">
    <property type="protein sequence ID" value="KAL2267063.1"/>
    <property type="molecule type" value="Genomic_DNA"/>
</dbReference>
<dbReference type="PANTHER" id="PTHR23112">
    <property type="entry name" value="G PROTEIN-COUPLED RECEPTOR 157-RELATED"/>
    <property type="match status" value="1"/>
</dbReference>
<feature type="transmembrane region" description="Helical" evidence="6">
    <location>
        <begin position="240"/>
        <end position="258"/>
    </location>
</feature>
<dbReference type="CDD" id="cd00637">
    <property type="entry name" value="7tm_classA_rhodopsin-like"/>
    <property type="match status" value="1"/>
</dbReference>
<comment type="caution">
    <text evidence="7">The sequence shown here is derived from an EMBL/GenBank/DDBJ whole genome shotgun (WGS) entry which is preliminary data.</text>
</comment>
<feature type="transmembrane region" description="Helical" evidence="6">
    <location>
        <begin position="28"/>
        <end position="52"/>
    </location>
</feature>
<feature type="transmembrane region" description="Helical" evidence="6">
    <location>
        <begin position="352"/>
        <end position="371"/>
    </location>
</feature>
<feature type="transmembrane region" description="Helical" evidence="6">
    <location>
        <begin position="187"/>
        <end position="208"/>
    </location>
</feature>
<keyword evidence="3 6" id="KW-1133">Transmembrane helix</keyword>
<dbReference type="InterPro" id="IPR000276">
    <property type="entry name" value="GPCR_Rhodpsn"/>
</dbReference>
<dbReference type="SUPFAM" id="SSF81321">
    <property type="entry name" value="Family A G protein-coupled receptor-like"/>
    <property type="match status" value="1"/>
</dbReference>
<feature type="region of interest" description="Disordered" evidence="5">
    <location>
        <begin position="446"/>
        <end position="470"/>
    </location>
</feature>
<name>A0ABR4D9P8_9PEZI</name>
<feature type="transmembrane region" description="Helical" evidence="6">
    <location>
        <begin position="110"/>
        <end position="132"/>
    </location>
</feature>
<feature type="region of interest" description="Disordered" evidence="5">
    <location>
        <begin position="484"/>
        <end position="527"/>
    </location>
</feature>
<keyword evidence="4 6" id="KW-0472">Membrane</keyword>
<feature type="region of interest" description="Disordered" evidence="5">
    <location>
        <begin position="293"/>
        <end position="342"/>
    </location>
</feature>
<dbReference type="Proteomes" id="UP001600064">
    <property type="component" value="Unassembled WGS sequence"/>
</dbReference>
<evidence type="ECO:0000313" key="7">
    <source>
        <dbReference type="EMBL" id="KAL2267063.1"/>
    </source>
</evidence>
<evidence type="ECO:0000256" key="6">
    <source>
        <dbReference type="SAM" id="Phobius"/>
    </source>
</evidence>
<accession>A0ABR4D9P8</accession>
<feature type="transmembrane region" description="Helical" evidence="6">
    <location>
        <begin position="152"/>
        <end position="175"/>
    </location>
</feature>
<evidence type="ECO:0000256" key="5">
    <source>
        <dbReference type="SAM" id="MobiDB-lite"/>
    </source>
</evidence>
<proteinExistence type="predicted"/>
<keyword evidence="8" id="KW-1185">Reference proteome</keyword>
<dbReference type="Gene3D" id="1.20.1070.10">
    <property type="entry name" value="Rhodopsin 7-helix transmembrane proteins"/>
    <property type="match status" value="1"/>
</dbReference>
<organism evidence="7 8">
    <name type="scientific">Remersonia thermophila</name>
    <dbReference type="NCBI Taxonomy" id="72144"/>
    <lineage>
        <taxon>Eukaryota</taxon>
        <taxon>Fungi</taxon>
        <taxon>Dikarya</taxon>
        <taxon>Ascomycota</taxon>
        <taxon>Pezizomycotina</taxon>
        <taxon>Sordariomycetes</taxon>
        <taxon>Sordariomycetidae</taxon>
        <taxon>Sordariales</taxon>
        <taxon>Sordariales incertae sedis</taxon>
        <taxon>Remersonia</taxon>
    </lineage>
</organism>
<protein>
    <recommendedName>
        <fullName evidence="9">Glucose receptor Git3 N-terminal domain-containing protein</fullName>
    </recommendedName>
</protein>
<dbReference type="GeneID" id="98125463"/>
<feature type="transmembrane region" description="Helical" evidence="6">
    <location>
        <begin position="383"/>
        <end position="404"/>
    </location>
</feature>
<keyword evidence="2 6" id="KW-0812">Transmembrane</keyword>
<dbReference type="RefSeq" id="XP_070865790.1">
    <property type="nucleotide sequence ID" value="XM_071010819.1"/>
</dbReference>